<accession>A0A060CHC2</accession>
<sequence>MNDPHGAYYLPGYYAVNEKKEPVNGPFTQSVNTDVIRINHYFTKSKAEFLQKKARGRATKKRATDNA</sequence>
<name>A0A060CHC2_9BACT</name>
<reference evidence="1" key="1">
    <citation type="journal article" date="2013" name="Environ. Microbiol.">
        <title>Seasonally variable intestinal metagenomes of the red palm weevil (Rhynchophorus ferrugineus).</title>
        <authorList>
            <person name="Jia S."/>
            <person name="Zhang X."/>
            <person name="Zhang G."/>
            <person name="Yin A."/>
            <person name="Zhang S."/>
            <person name="Li F."/>
            <person name="Wang L."/>
            <person name="Zhao D."/>
            <person name="Yun Q."/>
            <person name="Tala"/>
            <person name="Wang J."/>
            <person name="Sun G."/>
            <person name="Baabdullah M."/>
            <person name="Yu X."/>
            <person name="Hu S."/>
            <person name="Al-Mssallem I.S."/>
            <person name="Yu J."/>
        </authorList>
    </citation>
    <scope>NUCLEOTIDE SEQUENCE</scope>
</reference>
<evidence type="ECO:0000313" key="1">
    <source>
        <dbReference type="EMBL" id="AIA94614.1"/>
    </source>
</evidence>
<protein>
    <submittedName>
        <fullName evidence="1">CAZy families GT2 protein</fullName>
    </submittedName>
</protein>
<dbReference type="EMBL" id="KF127261">
    <property type="protein sequence ID" value="AIA94614.1"/>
    <property type="molecule type" value="Genomic_DNA"/>
</dbReference>
<organism evidence="1">
    <name type="scientific">uncultured Candidatus Protochlamydia sp</name>
    <dbReference type="NCBI Taxonomy" id="464463"/>
    <lineage>
        <taxon>Bacteria</taxon>
        <taxon>Pseudomonadati</taxon>
        <taxon>Chlamydiota</taxon>
        <taxon>Chlamydiia</taxon>
        <taxon>Parachlamydiales</taxon>
        <taxon>Parachlamydiaceae</taxon>
        <taxon>Candidatus Protochlamydia</taxon>
        <taxon>environmental samples</taxon>
    </lineage>
</organism>
<dbReference type="AlphaFoldDB" id="A0A060CHC2"/>
<proteinExistence type="predicted"/>